<feature type="transmembrane region" description="Helical" evidence="1">
    <location>
        <begin position="151"/>
        <end position="170"/>
    </location>
</feature>
<feature type="transmembrane region" description="Helical" evidence="1">
    <location>
        <begin position="94"/>
        <end position="116"/>
    </location>
</feature>
<feature type="transmembrane region" description="Helical" evidence="1">
    <location>
        <begin position="125"/>
        <end position="145"/>
    </location>
</feature>
<dbReference type="RefSeq" id="WP_085818904.1">
    <property type="nucleotide sequence ID" value="NZ_FWFU01000004.1"/>
</dbReference>
<dbReference type="InterPro" id="IPR037185">
    <property type="entry name" value="EmrE-like"/>
</dbReference>
<dbReference type="Pfam" id="PF00892">
    <property type="entry name" value="EamA"/>
    <property type="match status" value="1"/>
</dbReference>
<evidence type="ECO:0000313" key="4">
    <source>
        <dbReference type="Proteomes" id="UP000193207"/>
    </source>
</evidence>
<feature type="transmembrane region" description="Helical" evidence="1">
    <location>
        <begin position="7"/>
        <end position="27"/>
    </location>
</feature>
<feature type="domain" description="EamA" evidence="2">
    <location>
        <begin position="151"/>
        <end position="283"/>
    </location>
</feature>
<reference evidence="3 4" key="1">
    <citation type="submission" date="2017-03" db="EMBL/GenBank/DDBJ databases">
        <authorList>
            <person name="Afonso C.L."/>
            <person name="Miller P.J."/>
            <person name="Scott M.A."/>
            <person name="Spackman E."/>
            <person name="Goraichik I."/>
            <person name="Dimitrov K.M."/>
            <person name="Suarez D.L."/>
            <person name="Swayne D.E."/>
        </authorList>
    </citation>
    <scope>NUCLEOTIDE SEQUENCE [LARGE SCALE GENOMIC DNA]</scope>
    <source>
        <strain evidence="3 4">CECT 8110</strain>
    </source>
</reference>
<dbReference type="Proteomes" id="UP000193207">
    <property type="component" value="Unassembled WGS sequence"/>
</dbReference>
<keyword evidence="1" id="KW-0812">Transmembrane</keyword>
<evidence type="ECO:0000256" key="1">
    <source>
        <dbReference type="SAM" id="Phobius"/>
    </source>
</evidence>
<keyword evidence="1" id="KW-1133">Transmembrane helix</keyword>
<feature type="transmembrane region" description="Helical" evidence="1">
    <location>
        <begin position="182"/>
        <end position="203"/>
    </location>
</feature>
<gene>
    <name evidence="3" type="ORF">ROH8110_03398</name>
</gene>
<dbReference type="SUPFAM" id="SSF103481">
    <property type="entry name" value="Multidrug resistance efflux transporter EmrE"/>
    <property type="match status" value="2"/>
</dbReference>
<evidence type="ECO:0000259" key="2">
    <source>
        <dbReference type="Pfam" id="PF00892"/>
    </source>
</evidence>
<feature type="transmembrane region" description="Helical" evidence="1">
    <location>
        <begin position="70"/>
        <end position="88"/>
    </location>
</feature>
<dbReference type="InterPro" id="IPR000620">
    <property type="entry name" value="EamA_dom"/>
</dbReference>
<feature type="transmembrane region" description="Helical" evidence="1">
    <location>
        <begin position="39"/>
        <end position="58"/>
    </location>
</feature>
<name>A0A1X6ZTK8_9RHOB</name>
<keyword evidence="4" id="KW-1185">Reference proteome</keyword>
<feature type="transmembrane region" description="Helical" evidence="1">
    <location>
        <begin position="215"/>
        <end position="239"/>
    </location>
</feature>
<dbReference type="GO" id="GO:0016020">
    <property type="term" value="C:membrane"/>
    <property type="evidence" value="ECO:0007669"/>
    <property type="project" value="InterPro"/>
</dbReference>
<organism evidence="3 4">
    <name type="scientific">Roseovarius halotolerans</name>
    <dbReference type="NCBI Taxonomy" id="505353"/>
    <lineage>
        <taxon>Bacteria</taxon>
        <taxon>Pseudomonadati</taxon>
        <taxon>Pseudomonadota</taxon>
        <taxon>Alphaproteobacteria</taxon>
        <taxon>Rhodobacterales</taxon>
        <taxon>Roseobacteraceae</taxon>
        <taxon>Roseovarius</taxon>
    </lineage>
</organism>
<keyword evidence="1" id="KW-0472">Membrane</keyword>
<proteinExistence type="predicted"/>
<dbReference type="AlphaFoldDB" id="A0A1X6ZTK8"/>
<sequence length="300" mass="31556">MNDHHVTGLATAIVFATGAFWGFYWLAVRALSEMGLGGAWGTVAVTGSAVLLLLPSALRRWRAIRHAGGVALVSIAIGGAAFALYSVAFVYGRVAIVILLYFLTPVWSTLIGRYVMGWHTPPMRLLAIGVGLAGLAMMLSADGMVPVPRSIGEWMALLAGLLWSVGTTGIRSKSVLGPVEAAFVFALGGMVASCLLAPLLAPLPNGDSLGDGWKLLALAFGAGGLWWVLSIGGLMWATVRLEPARVGILLMTEVLVGALSAALLADEHLRGMELVGGALVLLAGVLEVWPVRRRRAVRER</sequence>
<dbReference type="OrthoDB" id="7340103at2"/>
<accession>A0A1X6ZTK8</accession>
<feature type="transmembrane region" description="Helical" evidence="1">
    <location>
        <begin position="246"/>
        <end position="265"/>
    </location>
</feature>
<protein>
    <submittedName>
        <fullName evidence="3">O-acetylserine/cysteine export protein</fullName>
    </submittedName>
</protein>
<evidence type="ECO:0000313" key="3">
    <source>
        <dbReference type="EMBL" id="SLN60607.1"/>
    </source>
</evidence>
<feature type="transmembrane region" description="Helical" evidence="1">
    <location>
        <begin position="271"/>
        <end position="291"/>
    </location>
</feature>
<dbReference type="EMBL" id="FWFU01000004">
    <property type="protein sequence ID" value="SLN60607.1"/>
    <property type="molecule type" value="Genomic_DNA"/>
</dbReference>